<comment type="similarity">
    <text evidence="1">Belongs to the acetyl-CoA hydrolase/transferase family.</text>
</comment>
<dbReference type="InterPro" id="IPR037171">
    <property type="entry name" value="NagB/RpiA_transferase-like"/>
</dbReference>
<dbReference type="InterPro" id="IPR026888">
    <property type="entry name" value="AcetylCoA_hyd_C"/>
</dbReference>
<evidence type="ECO:0000259" key="4">
    <source>
        <dbReference type="Pfam" id="PF13336"/>
    </source>
</evidence>
<dbReference type="AlphaFoldDB" id="A0A4U1IYS4"/>
<dbReference type="Proteomes" id="UP000309215">
    <property type="component" value="Unassembled WGS sequence"/>
</dbReference>
<dbReference type="Pfam" id="PF02550">
    <property type="entry name" value="AcetylCoA_hydro"/>
    <property type="match status" value="1"/>
</dbReference>
<keyword evidence="5" id="KW-0378">Hydrolase</keyword>
<dbReference type="InterPro" id="IPR003702">
    <property type="entry name" value="ActCoA_hydro_N"/>
</dbReference>
<keyword evidence="2 5" id="KW-0808">Transferase</keyword>
<dbReference type="Gene3D" id="3.40.1080.20">
    <property type="entry name" value="Acetyl-CoA hydrolase/transferase C-terminal domain"/>
    <property type="match status" value="1"/>
</dbReference>
<evidence type="ECO:0000256" key="2">
    <source>
        <dbReference type="ARBA" id="ARBA00022679"/>
    </source>
</evidence>
<dbReference type="SUPFAM" id="SSF100950">
    <property type="entry name" value="NagB/RpiA/CoA transferase-like"/>
    <property type="match status" value="2"/>
</dbReference>
<feature type="domain" description="Acetyl-CoA hydrolase/transferase N-terminal" evidence="3">
    <location>
        <begin position="24"/>
        <end position="184"/>
    </location>
</feature>
<dbReference type="GO" id="GO:0016787">
    <property type="term" value="F:hydrolase activity"/>
    <property type="evidence" value="ECO:0007669"/>
    <property type="project" value="UniProtKB-KW"/>
</dbReference>
<dbReference type="PANTHER" id="PTHR21432:SF20">
    <property type="entry name" value="ACETYL-COA HYDROLASE"/>
    <property type="match status" value="1"/>
</dbReference>
<dbReference type="InterPro" id="IPR046433">
    <property type="entry name" value="ActCoA_hydro"/>
</dbReference>
<evidence type="ECO:0000313" key="6">
    <source>
        <dbReference type="Proteomes" id="UP000309215"/>
    </source>
</evidence>
<dbReference type="RefSeq" id="WP_136933725.1">
    <property type="nucleotide sequence ID" value="NZ_SSMQ01000053.1"/>
</dbReference>
<proteinExistence type="inferred from homology"/>
<reference evidence="5 6" key="1">
    <citation type="submission" date="2019-04" db="EMBL/GenBank/DDBJ databases">
        <authorList>
            <person name="Li Y."/>
            <person name="Wang J."/>
        </authorList>
    </citation>
    <scope>NUCLEOTIDE SEQUENCE [LARGE SCALE GENOMIC DNA]</scope>
    <source>
        <strain evidence="5 6">DSM 14668</strain>
    </source>
</reference>
<gene>
    <name evidence="5" type="ORF">E8A74_36550</name>
</gene>
<evidence type="ECO:0000259" key="3">
    <source>
        <dbReference type="Pfam" id="PF02550"/>
    </source>
</evidence>
<protein>
    <submittedName>
        <fullName evidence="5">Acetyl-CoA hydrolase/transferase family protein</fullName>
    </submittedName>
</protein>
<accession>A0A4U1IYS4</accession>
<evidence type="ECO:0000256" key="1">
    <source>
        <dbReference type="ARBA" id="ARBA00009632"/>
    </source>
</evidence>
<sequence>MDWRERFADKITTAEGAVRAIPPGRRILIGSGAAEPARLVEAMTEKGTHLEGNEIVHLLTLGPAPYVKPGLERRFRHTAFFIGANVREAVAEGRADFMPVFLSEIPQLICSGRVKIDVALVQVSPPDEHGYVSLGVSVDIVRAAIDTADLVLAEVNPRMPRTHGDSFLHVDRIGHLVPVDDELPEREAEPLDDVDRAIGRHVASLVPDGATLQMGIGKIPDAALAALDGHHDLGIHTEMFSDGVMHLVHKGVITCRKKTLLPGKIVTSFVMGSRALYRWVHDNPFVEMRSSSFTNDPFTIARNDQMIAINAALAIDLTGQVAADTLAGRFFSGIGGQVDFIRGAARSRGGKPIIAMRSTAKKGAVSRIAATLEAGAGIVTSRGDVHYVVTEHGIADLWGKNIRERALALIDIAHPDHRADLLAAAKQRRYVFLDPA</sequence>
<name>A0A4U1IYS4_9BACT</name>
<dbReference type="GO" id="GO:0008775">
    <property type="term" value="F:acetate CoA-transferase activity"/>
    <property type="evidence" value="ECO:0007669"/>
    <property type="project" value="InterPro"/>
</dbReference>
<dbReference type="GO" id="GO:0006083">
    <property type="term" value="P:acetate metabolic process"/>
    <property type="evidence" value="ECO:0007669"/>
    <property type="project" value="InterPro"/>
</dbReference>
<dbReference type="PANTHER" id="PTHR21432">
    <property type="entry name" value="ACETYL-COA HYDROLASE-RELATED"/>
    <property type="match status" value="1"/>
</dbReference>
<dbReference type="Gene3D" id="3.40.1080.10">
    <property type="entry name" value="Glutaconate Coenzyme A-transferase"/>
    <property type="match status" value="1"/>
</dbReference>
<dbReference type="EMBL" id="SSMQ01000053">
    <property type="protein sequence ID" value="TKC99757.1"/>
    <property type="molecule type" value="Genomic_DNA"/>
</dbReference>
<organism evidence="5 6">
    <name type="scientific">Polyangium fumosum</name>
    <dbReference type="NCBI Taxonomy" id="889272"/>
    <lineage>
        <taxon>Bacteria</taxon>
        <taxon>Pseudomonadati</taxon>
        <taxon>Myxococcota</taxon>
        <taxon>Polyangia</taxon>
        <taxon>Polyangiales</taxon>
        <taxon>Polyangiaceae</taxon>
        <taxon>Polyangium</taxon>
    </lineage>
</organism>
<keyword evidence="6" id="KW-1185">Reference proteome</keyword>
<dbReference type="InterPro" id="IPR038460">
    <property type="entry name" value="AcetylCoA_hyd_C_sf"/>
</dbReference>
<evidence type="ECO:0000313" key="5">
    <source>
        <dbReference type="EMBL" id="TKC99757.1"/>
    </source>
</evidence>
<dbReference type="OrthoDB" id="9801795at2"/>
<dbReference type="Gene3D" id="3.30.750.70">
    <property type="entry name" value="4-hydroxybutyrate coenzyme like domains"/>
    <property type="match status" value="1"/>
</dbReference>
<dbReference type="Pfam" id="PF13336">
    <property type="entry name" value="AcetylCoA_hyd_C"/>
    <property type="match status" value="1"/>
</dbReference>
<comment type="caution">
    <text evidence="5">The sequence shown here is derived from an EMBL/GenBank/DDBJ whole genome shotgun (WGS) entry which is preliminary data.</text>
</comment>
<feature type="domain" description="Acetyl-CoA hydrolase/transferase C-terminal" evidence="4">
    <location>
        <begin position="272"/>
        <end position="424"/>
    </location>
</feature>